<feature type="domain" description="DUF4982" evidence="7">
    <location>
        <begin position="621"/>
        <end position="682"/>
    </location>
</feature>
<evidence type="ECO:0000256" key="1">
    <source>
        <dbReference type="ARBA" id="ARBA00007401"/>
    </source>
</evidence>
<dbReference type="InterPro" id="IPR032311">
    <property type="entry name" value="DUF4982"/>
</dbReference>
<dbReference type="InterPro" id="IPR008979">
    <property type="entry name" value="Galactose-bd-like_sf"/>
</dbReference>
<dbReference type="InterPro" id="IPR013783">
    <property type="entry name" value="Ig-like_fold"/>
</dbReference>
<protein>
    <submittedName>
        <fullName evidence="8">Glycoside hydrolase family 2 TIM barrel-domain containing protein</fullName>
    </submittedName>
</protein>
<dbReference type="InterPro" id="IPR036156">
    <property type="entry name" value="Beta-gal/glucu_dom_sf"/>
</dbReference>
<evidence type="ECO:0000313" key="9">
    <source>
        <dbReference type="Proteomes" id="UP001575105"/>
    </source>
</evidence>
<feature type="domain" description="Glycoside hydrolase family 2 immunoglobulin-like beta-sandwich" evidence="5">
    <location>
        <begin position="172"/>
        <end position="276"/>
    </location>
</feature>
<feature type="domain" description="Glycoside hydrolase family 2 catalytic" evidence="6">
    <location>
        <begin position="284"/>
        <end position="492"/>
    </location>
</feature>
<dbReference type="SUPFAM" id="SSF51445">
    <property type="entry name" value="(Trans)glycosidases"/>
    <property type="match status" value="1"/>
</dbReference>
<dbReference type="PANTHER" id="PTHR42732:SF1">
    <property type="entry name" value="BETA-MANNOSIDASE"/>
    <property type="match status" value="1"/>
</dbReference>
<dbReference type="Gene3D" id="2.60.40.10">
    <property type="entry name" value="Immunoglobulins"/>
    <property type="match status" value="3"/>
</dbReference>
<keyword evidence="9" id="KW-1185">Reference proteome</keyword>
<dbReference type="Pfam" id="PF02836">
    <property type="entry name" value="Glyco_hydro_2_C"/>
    <property type="match status" value="1"/>
</dbReference>
<dbReference type="Gene3D" id="2.60.120.260">
    <property type="entry name" value="Galactose-binding domain-like"/>
    <property type="match status" value="1"/>
</dbReference>
<comment type="similarity">
    <text evidence="1">Belongs to the glycosyl hydrolase 2 family.</text>
</comment>
<feature type="region of interest" description="Disordered" evidence="4">
    <location>
        <begin position="790"/>
        <end position="824"/>
    </location>
</feature>
<accession>A0ABV4U8V7</accession>
<dbReference type="Gene3D" id="3.20.20.80">
    <property type="entry name" value="Glycosidases"/>
    <property type="match status" value="1"/>
</dbReference>
<dbReference type="InterPro" id="IPR017853">
    <property type="entry name" value="GH"/>
</dbReference>
<comment type="caution">
    <text evidence="8">The sequence shown here is derived from an EMBL/GenBank/DDBJ whole genome shotgun (WGS) entry which is preliminary data.</text>
</comment>
<dbReference type="Pfam" id="PF00703">
    <property type="entry name" value="Glyco_hydro_2"/>
    <property type="match status" value="1"/>
</dbReference>
<dbReference type="SUPFAM" id="SSF49303">
    <property type="entry name" value="beta-Galactosidase/glucuronidase domain"/>
    <property type="match status" value="1"/>
</dbReference>
<dbReference type="PRINTS" id="PR00132">
    <property type="entry name" value="GLHYDRLASE2"/>
</dbReference>
<name>A0ABV4U8V7_9BACT</name>
<evidence type="ECO:0000259" key="7">
    <source>
        <dbReference type="Pfam" id="PF16355"/>
    </source>
</evidence>
<dbReference type="InterPro" id="IPR006103">
    <property type="entry name" value="Glyco_hydro_2_cat"/>
</dbReference>
<keyword evidence="3" id="KW-0326">Glycosidase</keyword>
<organism evidence="8 9">
    <name type="scientific">Natronomicrosphaera hydrolytica</name>
    <dbReference type="NCBI Taxonomy" id="3242702"/>
    <lineage>
        <taxon>Bacteria</taxon>
        <taxon>Pseudomonadati</taxon>
        <taxon>Planctomycetota</taxon>
        <taxon>Phycisphaerae</taxon>
        <taxon>Phycisphaerales</taxon>
        <taxon>Phycisphaeraceae</taxon>
        <taxon>Natronomicrosphaera</taxon>
    </lineage>
</organism>
<dbReference type="InterPro" id="IPR006102">
    <property type="entry name" value="Ig-like_GH2"/>
</dbReference>
<proteinExistence type="inferred from homology"/>
<dbReference type="Pfam" id="PF16355">
    <property type="entry name" value="DUF4982"/>
    <property type="match status" value="1"/>
</dbReference>
<dbReference type="InterPro" id="IPR006101">
    <property type="entry name" value="Glyco_hydro_2"/>
</dbReference>
<evidence type="ECO:0000256" key="2">
    <source>
        <dbReference type="ARBA" id="ARBA00022801"/>
    </source>
</evidence>
<reference evidence="8 9" key="1">
    <citation type="submission" date="2024-08" db="EMBL/GenBank/DDBJ databases">
        <title>Whole-genome sequencing of halo(alkali)philic microorganisms from hypersaline lakes.</title>
        <authorList>
            <person name="Sorokin D.Y."/>
            <person name="Merkel A.Y."/>
            <person name="Messina E."/>
            <person name="Yakimov M."/>
        </authorList>
    </citation>
    <scope>NUCLEOTIDE SEQUENCE [LARGE SCALE GENOMIC DNA]</scope>
    <source>
        <strain evidence="8 9">AB-hyl4</strain>
    </source>
</reference>
<keyword evidence="2 8" id="KW-0378">Hydrolase</keyword>
<sequence length="824" mass="92371">MHTQRLTDGWTHYRGTLGGPWEVWRERVYGNHFNVPWHAVTLPHCFNASDGVDPDTTYYQGPGWYATELTGANPYPGGRTLLHFEGAGQRTDVYVYTRLAGSHLGGYDEFTIDLTDHLEYCRAALGGTGVPIAIQCDNSRDLETIPSDTADFCLYGGLYRDVNLVHVPAISLQHVHVASELTDSQSATVQVSVRLYNPNQFSDAVSFDVILRDPSGQVVRQAEVQAEAFAGEQAIASFMLDEPSVWSPDRPALYECTVQLASPHGRTECTERFGVRQFSFEPNGPFYLNGERLLLRGTHRHEDHAGVGAAMTEAMTRREMQLIKDMGANFVRLGHYQQSRIVLDLCDELGLLVYEEIPWCRGGVGGQAYRQQCRDMLTAMIEQHKNHPSVIIWGLGNENDWPADFESFDEQQIRAFMIELHELAHQLDPSRVTGIRRCEFCKDVVDVYSPSIWAGWYRGTYPEYKQYLNEAVQQTPRFLHLEWGGDSIAGRHAEELYSGLDVIPTGQGADERDGDYKLTGGPPRVSLLGDWSESYICELVDWHLGVQESMPSLTGAVQWTFKDFATPVRPDNPLPYINTKGVVERDLTPKEAYYVFQSHWATSPMVHIHSHHAPVRWGEPGELKTVRVYSNCDSVELFLNGESQGLRQRDPQAFPAAGLQWKMAFEAGVNRLEAVAYADGERLVDQLDFEYQTQRWQSPTHLRLSTGPREDGRVFVSVRAYDASGVRCLDAHHVVQFTLAGHGRLLDNLGTVRGSRRLQLSNGRAEIEVETDPQGPTIICVTSEGLQGDSCELRHPANARPQRQPASTPQHAVSQASSSDRGIL</sequence>
<dbReference type="PANTHER" id="PTHR42732">
    <property type="entry name" value="BETA-GALACTOSIDASE"/>
    <property type="match status" value="1"/>
</dbReference>
<evidence type="ECO:0000313" key="8">
    <source>
        <dbReference type="EMBL" id="MFA9479976.1"/>
    </source>
</evidence>
<evidence type="ECO:0000259" key="5">
    <source>
        <dbReference type="Pfam" id="PF00703"/>
    </source>
</evidence>
<dbReference type="InterPro" id="IPR051913">
    <property type="entry name" value="GH2_Domain-Containing"/>
</dbReference>
<dbReference type="SUPFAM" id="SSF49785">
    <property type="entry name" value="Galactose-binding domain-like"/>
    <property type="match status" value="1"/>
</dbReference>
<evidence type="ECO:0000259" key="6">
    <source>
        <dbReference type="Pfam" id="PF02836"/>
    </source>
</evidence>
<dbReference type="EMBL" id="JBGUBD010000013">
    <property type="protein sequence ID" value="MFA9479976.1"/>
    <property type="molecule type" value="Genomic_DNA"/>
</dbReference>
<evidence type="ECO:0000256" key="3">
    <source>
        <dbReference type="ARBA" id="ARBA00023295"/>
    </source>
</evidence>
<dbReference type="Proteomes" id="UP001575105">
    <property type="component" value="Unassembled WGS sequence"/>
</dbReference>
<dbReference type="GO" id="GO:0016787">
    <property type="term" value="F:hydrolase activity"/>
    <property type="evidence" value="ECO:0007669"/>
    <property type="project" value="UniProtKB-KW"/>
</dbReference>
<evidence type="ECO:0000256" key="4">
    <source>
        <dbReference type="SAM" id="MobiDB-lite"/>
    </source>
</evidence>
<dbReference type="RefSeq" id="WP_425346902.1">
    <property type="nucleotide sequence ID" value="NZ_JBGUBD010000013.1"/>
</dbReference>
<gene>
    <name evidence="8" type="ORF">ACERK3_16980</name>
</gene>
<feature type="compositionally biased region" description="Polar residues" evidence="4">
    <location>
        <begin position="804"/>
        <end position="824"/>
    </location>
</feature>